<evidence type="ECO:0000313" key="3">
    <source>
        <dbReference type="Proteomes" id="UP000297834"/>
    </source>
</evidence>
<dbReference type="Gene3D" id="2.40.10.220">
    <property type="entry name" value="predicted glycosyltransferase like domains"/>
    <property type="match status" value="1"/>
</dbReference>
<accession>A0A4Y7X8C6</accession>
<feature type="domain" description="PilZ" evidence="1">
    <location>
        <begin position="21"/>
        <end position="84"/>
    </location>
</feature>
<evidence type="ECO:0000259" key="1">
    <source>
        <dbReference type="Pfam" id="PF07238"/>
    </source>
</evidence>
<comment type="caution">
    <text evidence="2">The sequence shown here is derived from an EMBL/GenBank/DDBJ whole genome shotgun (WGS) entry which is preliminary data.</text>
</comment>
<dbReference type="Proteomes" id="UP000297834">
    <property type="component" value="Unassembled WGS sequence"/>
</dbReference>
<name>A0A4Y7X8C6_9GAMM</name>
<dbReference type="STRING" id="1120977.GCA_000619845_00887"/>
<dbReference type="Pfam" id="PF07238">
    <property type="entry name" value="PilZ"/>
    <property type="match status" value="1"/>
</dbReference>
<dbReference type="GO" id="GO:0035438">
    <property type="term" value="F:cyclic-di-GMP binding"/>
    <property type="evidence" value="ECO:0007669"/>
    <property type="project" value="InterPro"/>
</dbReference>
<dbReference type="AlphaFoldDB" id="A0A4Y7X8C6"/>
<gene>
    <name evidence="2" type="ORF">E2B99_14110</name>
</gene>
<dbReference type="RefSeq" id="WP_026470590.1">
    <property type="nucleotide sequence ID" value="NZ_SNTY01000088.1"/>
</dbReference>
<reference evidence="2 3" key="1">
    <citation type="submission" date="2019-03" db="EMBL/GenBank/DDBJ databases">
        <title>Alkanindiges illinoisensis: a potential pathogenic isolated from ascites of a gastric cancer patient with abdominal metastasis.</title>
        <authorList>
            <person name="Hu X."/>
            <person name="Yang B."/>
            <person name="Yan X."/>
            <person name="Lin L."/>
            <person name="Zhao H."/>
            <person name="Zhou F."/>
            <person name="Su B."/>
            <person name="Chen J."/>
            <person name="Rui Y."/>
            <person name="Wang Q."/>
            <person name="Zheng L."/>
        </authorList>
    </citation>
    <scope>NUCLEOTIDE SEQUENCE [LARGE SCALE GENOMIC DNA]</scope>
    <source>
        <strain evidence="2 3">NFYY 23406</strain>
    </source>
</reference>
<dbReference type="InterPro" id="IPR009875">
    <property type="entry name" value="PilZ_domain"/>
</dbReference>
<dbReference type="EMBL" id="SNTY01000088">
    <property type="protein sequence ID" value="TEU23030.1"/>
    <property type="molecule type" value="Genomic_DNA"/>
</dbReference>
<proteinExistence type="predicted"/>
<organism evidence="2 3">
    <name type="scientific">Alkanindiges illinoisensis</name>
    <dbReference type="NCBI Taxonomy" id="197183"/>
    <lineage>
        <taxon>Bacteria</taxon>
        <taxon>Pseudomonadati</taxon>
        <taxon>Pseudomonadota</taxon>
        <taxon>Gammaproteobacteria</taxon>
        <taxon>Moraxellales</taxon>
        <taxon>Moraxellaceae</taxon>
        <taxon>Alkanindiges</taxon>
    </lineage>
</organism>
<dbReference type="OrthoDB" id="5296245at2"/>
<evidence type="ECO:0000313" key="2">
    <source>
        <dbReference type="EMBL" id="TEU23030.1"/>
    </source>
</evidence>
<protein>
    <submittedName>
        <fullName evidence="2">Pilus assembly protein</fullName>
    </submittedName>
</protein>
<sequence>MQPPRPGGIINFPIREISNLQSCYMPFVLGGGLFIPSNRPVVLGDDVFVVTSLPESSERIPLTGKVIWISHRASGARPAGFAIQLLGEEGIKFKNAAEKLLAGKLSSANPTFTL</sequence>
<keyword evidence="3" id="KW-1185">Reference proteome</keyword>